<dbReference type="OrthoDB" id="6071871at2759"/>
<feature type="compositionally biased region" description="Pro residues" evidence="1">
    <location>
        <begin position="12"/>
        <end position="21"/>
    </location>
</feature>
<dbReference type="PANTHER" id="PTHR19303:SF73">
    <property type="entry name" value="PROTEIN PDC2"/>
    <property type="match status" value="1"/>
</dbReference>
<dbReference type="GO" id="GO:0005634">
    <property type="term" value="C:nucleus"/>
    <property type="evidence" value="ECO:0007669"/>
    <property type="project" value="TreeGrafter"/>
</dbReference>
<dbReference type="GO" id="GO:0003677">
    <property type="term" value="F:DNA binding"/>
    <property type="evidence" value="ECO:0007669"/>
    <property type="project" value="TreeGrafter"/>
</dbReference>
<proteinExistence type="predicted"/>
<keyword evidence="4" id="KW-1185">Reference proteome</keyword>
<dbReference type="InterPro" id="IPR050863">
    <property type="entry name" value="CenT-Element_Derived"/>
</dbReference>
<evidence type="ECO:0000259" key="2">
    <source>
        <dbReference type="Pfam" id="PF03184"/>
    </source>
</evidence>
<evidence type="ECO:0000313" key="4">
    <source>
        <dbReference type="Proteomes" id="UP000838412"/>
    </source>
</evidence>
<feature type="region of interest" description="Disordered" evidence="1">
    <location>
        <begin position="1"/>
        <end position="31"/>
    </location>
</feature>
<dbReference type="PANTHER" id="PTHR19303">
    <property type="entry name" value="TRANSPOSON"/>
    <property type="match status" value="1"/>
</dbReference>
<feature type="region of interest" description="Disordered" evidence="1">
    <location>
        <begin position="41"/>
        <end position="60"/>
    </location>
</feature>
<reference evidence="3" key="1">
    <citation type="submission" date="2022-01" db="EMBL/GenBank/DDBJ databases">
        <authorList>
            <person name="Braso-Vives M."/>
        </authorList>
    </citation>
    <scope>NUCLEOTIDE SEQUENCE</scope>
</reference>
<dbReference type="InterPro" id="IPR004875">
    <property type="entry name" value="DDE_SF_endonuclease_dom"/>
</dbReference>
<dbReference type="Pfam" id="PF03184">
    <property type="entry name" value="DDE_1"/>
    <property type="match status" value="1"/>
</dbReference>
<organism evidence="3 4">
    <name type="scientific">Branchiostoma lanceolatum</name>
    <name type="common">Common lancelet</name>
    <name type="synonym">Amphioxus lanceolatum</name>
    <dbReference type="NCBI Taxonomy" id="7740"/>
    <lineage>
        <taxon>Eukaryota</taxon>
        <taxon>Metazoa</taxon>
        <taxon>Chordata</taxon>
        <taxon>Cephalochordata</taxon>
        <taxon>Leptocardii</taxon>
        <taxon>Amphioxiformes</taxon>
        <taxon>Branchiostomatidae</taxon>
        <taxon>Branchiostoma</taxon>
    </lineage>
</organism>
<name>A0A8J9ZLC2_BRALA</name>
<accession>A0A8J9ZLC2</accession>
<dbReference type="EMBL" id="OV696688">
    <property type="protein sequence ID" value="CAH1257592.1"/>
    <property type="molecule type" value="Genomic_DNA"/>
</dbReference>
<feature type="domain" description="DDE-1" evidence="2">
    <location>
        <begin position="268"/>
        <end position="407"/>
    </location>
</feature>
<evidence type="ECO:0000313" key="3">
    <source>
        <dbReference type="EMBL" id="CAH1257592.1"/>
    </source>
</evidence>
<dbReference type="AlphaFoldDB" id="A0A8J9ZLC2"/>
<evidence type="ECO:0000256" key="1">
    <source>
        <dbReference type="SAM" id="MobiDB-lite"/>
    </source>
</evidence>
<sequence>MLSWLKRANPSVKPPTLPGLPNPADTDNPLDTAAMNREVEKAFEQASRKRKRTGNNHYSPEVRAKMAKLCIEIGPLKTAKKMTQELGREVNESTVRSIKRAFQKEMVRQGTNDIASFPHKNVGRPLKLGDLDAEMQKFARSTRQGGGVVNRPMIMAAAKGLLMRRDRSVLVEYGGHIEITKAWANSLLLRMNFVKRKGTKAARKLPADFEGTRDEFLARIKETVTEFGIPDDMIINWDQTGVNIVPVGDWTLEEAGARQVPVIGLEDKRQITLLLAISLSGNLIPPQVLYQGKTDACHARFEFPEEWDVFHTESHWSTTNSMERYLEKVVIPYMTAQRERLGLKDDHPGLAIFDVYKAHRTPALLQKLHDAHVKPIFVPASCTGELQPLDSDGCINDALKKDLTQSFTNFYADKVAKELERGTAIEAIKIDLRLSAMKPLHANWLLGAIDRLSTKPEIIDRGWDRTGIREAVQKVR</sequence>
<gene>
    <name evidence="3" type="primary">POGZ</name>
    <name evidence="3" type="ORF">BLAG_LOCUS15447</name>
</gene>
<dbReference type="Proteomes" id="UP000838412">
    <property type="component" value="Chromosome 3"/>
</dbReference>
<protein>
    <submittedName>
        <fullName evidence="3">POGZ protein</fullName>
    </submittedName>
</protein>